<accession>A0ABP5B9I3</accession>
<reference evidence="2" key="1">
    <citation type="journal article" date="2019" name="Int. J. Syst. Evol. Microbiol.">
        <title>The Global Catalogue of Microorganisms (GCM) 10K type strain sequencing project: providing services to taxonomists for standard genome sequencing and annotation.</title>
        <authorList>
            <consortium name="The Broad Institute Genomics Platform"/>
            <consortium name="The Broad Institute Genome Sequencing Center for Infectious Disease"/>
            <person name="Wu L."/>
            <person name="Ma J."/>
        </authorList>
    </citation>
    <scope>NUCLEOTIDE SEQUENCE [LARGE SCALE GENOMIC DNA]</scope>
    <source>
        <strain evidence="2">JCM 14545</strain>
    </source>
</reference>
<dbReference type="Proteomes" id="UP001501116">
    <property type="component" value="Unassembled WGS sequence"/>
</dbReference>
<dbReference type="EMBL" id="BAAANN010000001">
    <property type="protein sequence ID" value="GAA1937907.1"/>
    <property type="molecule type" value="Genomic_DNA"/>
</dbReference>
<name>A0ABP5B9I3_9PSEU</name>
<dbReference type="RefSeq" id="WP_344412118.1">
    <property type="nucleotide sequence ID" value="NZ_BAAANN010000001.1"/>
</dbReference>
<keyword evidence="2" id="KW-1185">Reference proteome</keyword>
<gene>
    <name evidence="1" type="ORF">GCM10009754_01160</name>
</gene>
<organism evidence="1 2">
    <name type="scientific">Amycolatopsis minnesotensis</name>
    <dbReference type="NCBI Taxonomy" id="337894"/>
    <lineage>
        <taxon>Bacteria</taxon>
        <taxon>Bacillati</taxon>
        <taxon>Actinomycetota</taxon>
        <taxon>Actinomycetes</taxon>
        <taxon>Pseudonocardiales</taxon>
        <taxon>Pseudonocardiaceae</taxon>
        <taxon>Amycolatopsis</taxon>
    </lineage>
</organism>
<proteinExistence type="predicted"/>
<comment type="caution">
    <text evidence="1">The sequence shown here is derived from an EMBL/GenBank/DDBJ whole genome shotgun (WGS) entry which is preliminary data.</text>
</comment>
<evidence type="ECO:0000313" key="1">
    <source>
        <dbReference type="EMBL" id="GAA1937907.1"/>
    </source>
</evidence>
<sequence>MANTGKPRDDRYNWERARGLISAFGESKTLTAWSRDWRCVVSREAVRTRLALGWATEDAITRAKHEKPPLEFTYNGRTLTLRGWAEQSGIKYHTLYKRITKSGMTFADALAKGPDGSDFMVAVTAFGETKPLYRWAVDARANCSTTTLRKRILAGWDPEQAIIEEPDSRNRLGSGEPLAAFGTRMSLADWARRAHIPAEAIKSRMDNHDLTLEEALRSLCWTPHQSDTDAAQSDLS</sequence>
<evidence type="ECO:0000313" key="2">
    <source>
        <dbReference type="Proteomes" id="UP001501116"/>
    </source>
</evidence>
<protein>
    <submittedName>
        <fullName evidence="1">Uncharacterized protein</fullName>
    </submittedName>
</protein>